<dbReference type="Proteomes" id="UP000256763">
    <property type="component" value="Unassembled WGS sequence"/>
</dbReference>
<evidence type="ECO:0000256" key="22">
    <source>
        <dbReference type="ARBA" id="ARBA00049161"/>
    </source>
</evidence>
<comment type="cofactor">
    <cofactor evidence="1">
        <name>Mg(2+)</name>
        <dbReference type="ChEBI" id="CHEBI:18420"/>
    </cofactor>
</comment>
<evidence type="ECO:0000256" key="16">
    <source>
        <dbReference type="ARBA" id="ARBA00030048"/>
    </source>
</evidence>
<keyword evidence="11" id="KW-0479">Metal-binding</keyword>
<dbReference type="PANTHER" id="PTHR11136:SF0">
    <property type="entry name" value="DIHYDROFOLATE SYNTHETASE-RELATED"/>
    <property type="match status" value="1"/>
</dbReference>
<comment type="catalytic activity">
    <reaction evidence="19">
        <text>(6S)-5,6,7,8-tetrahydrofolyl-(gamma-L-Glu)(n) + L-glutamate + ATP = (6S)-5,6,7,8-tetrahydrofolyl-(gamma-L-Glu)(n+1) + ADP + phosphate + H(+)</text>
        <dbReference type="Rhea" id="RHEA:10580"/>
        <dbReference type="Rhea" id="RHEA-COMP:14738"/>
        <dbReference type="Rhea" id="RHEA-COMP:14740"/>
        <dbReference type="ChEBI" id="CHEBI:15378"/>
        <dbReference type="ChEBI" id="CHEBI:29985"/>
        <dbReference type="ChEBI" id="CHEBI:30616"/>
        <dbReference type="ChEBI" id="CHEBI:43474"/>
        <dbReference type="ChEBI" id="CHEBI:141005"/>
        <dbReference type="ChEBI" id="CHEBI:456216"/>
        <dbReference type="EC" id="6.3.2.17"/>
    </reaction>
</comment>
<evidence type="ECO:0000256" key="12">
    <source>
        <dbReference type="ARBA" id="ARBA00022741"/>
    </source>
</evidence>
<evidence type="ECO:0000256" key="21">
    <source>
        <dbReference type="ARBA" id="ARBA00049035"/>
    </source>
</evidence>
<evidence type="ECO:0000256" key="8">
    <source>
        <dbReference type="ARBA" id="ARBA00013025"/>
    </source>
</evidence>
<evidence type="ECO:0000256" key="13">
    <source>
        <dbReference type="ARBA" id="ARBA00022840"/>
    </source>
</evidence>
<evidence type="ECO:0000259" key="24">
    <source>
        <dbReference type="Pfam" id="PF02875"/>
    </source>
</evidence>
<keyword evidence="13 23" id="KW-0067">ATP-binding</keyword>
<dbReference type="EC" id="6.3.2.17" evidence="8"/>
<keyword evidence="26" id="KW-1185">Reference proteome</keyword>
<evidence type="ECO:0000256" key="5">
    <source>
        <dbReference type="ARBA" id="ARBA00008276"/>
    </source>
</evidence>
<dbReference type="EMBL" id="NFZW01000002">
    <property type="protein sequence ID" value="RFA38839.1"/>
    <property type="molecule type" value="Genomic_DNA"/>
</dbReference>
<evidence type="ECO:0000256" key="2">
    <source>
        <dbReference type="ARBA" id="ARBA00002714"/>
    </source>
</evidence>
<evidence type="ECO:0000256" key="20">
    <source>
        <dbReference type="ARBA" id="ARBA00047808"/>
    </source>
</evidence>
<dbReference type="PIRSF" id="PIRSF001563">
    <property type="entry name" value="Folylpolyglu_synth"/>
    <property type="match status" value="1"/>
</dbReference>
<comment type="function">
    <text evidence="2">Functions in two distinct reactions of the de novo folate biosynthetic pathway. Catalyzes the addition of a glutamate residue to dihydropteroate (7,8-dihydropteroate or H2Pte) to form dihydrofolate (7,8-dihydrofolate monoglutamate or H2Pte-Glu). Also catalyzes successive additions of L-glutamate to tetrahydrofolate or 10-formyltetrahydrofolate or 5,10-methylenetetrahydrofolate, leading to folylpolyglutamate derivatives.</text>
</comment>
<evidence type="ECO:0000256" key="9">
    <source>
        <dbReference type="ARBA" id="ARBA00019357"/>
    </source>
</evidence>
<feature type="domain" description="Mur ligase C-terminal" evidence="24">
    <location>
        <begin position="288"/>
        <end position="410"/>
    </location>
</feature>
<comment type="catalytic activity">
    <reaction evidence="21">
        <text>(6R)-5,10-methylenetetrahydrofolyl-(gamma-L-Glu)(n) + L-glutamate + ATP = (6R)-5,10-methylenetetrahydrofolyl-(gamma-L-Glu)(n+1) + ADP + phosphate + H(+)</text>
        <dbReference type="Rhea" id="RHEA:51912"/>
        <dbReference type="Rhea" id="RHEA-COMP:13257"/>
        <dbReference type="Rhea" id="RHEA-COMP:13258"/>
        <dbReference type="ChEBI" id="CHEBI:15378"/>
        <dbReference type="ChEBI" id="CHEBI:29985"/>
        <dbReference type="ChEBI" id="CHEBI:30616"/>
        <dbReference type="ChEBI" id="CHEBI:43474"/>
        <dbReference type="ChEBI" id="CHEBI:136572"/>
        <dbReference type="ChEBI" id="CHEBI:456216"/>
        <dbReference type="EC" id="6.3.2.17"/>
    </reaction>
</comment>
<name>A0A3E0X1Z2_9GAMM</name>
<dbReference type="GO" id="GO:0004326">
    <property type="term" value="F:tetrahydrofolylpolyglutamate synthase activity"/>
    <property type="evidence" value="ECO:0007669"/>
    <property type="project" value="UniProtKB-EC"/>
</dbReference>
<evidence type="ECO:0000256" key="6">
    <source>
        <dbReference type="ARBA" id="ARBA00011245"/>
    </source>
</evidence>
<comment type="pathway">
    <text evidence="4">Cofactor biosynthesis; tetrahydrofolylpolyglutamate biosynthesis.</text>
</comment>
<dbReference type="PANTHER" id="PTHR11136">
    <property type="entry name" value="FOLYLPOLYGLUTAMATE SYNTHASE-RELATED"/>
    <property type="match status" value="1"/>
</dbReference>
<evidence type="ECO:0000256" key="18">
    <source>
        <dbReference type="ARBA" id="ARBA00032510"/>
    </source>
</evidence>
<dbReference type="AlphaFoldDB" id="A0A3E0X1Z2"/>
<dbReference type="RefSeq" id="WP_116300861.1">
    <property type="nucleotide sequence ID" value="NZ_NFZV01000002.1"/>
</dbReference>
<dbReference type="InterPro" id="IPR036565">
    <property type="entry name" value="Mur-like_cat_sf"/>
</dbReference>
<evidence type="ECO:0000256" key="1">
    <source>
        <dbReference type="ARBA" id="ARBA00001946"/>
    </source>
</evidence>
<comment type="caution">
    <text evidence="25">The sequence shown here is derived from an EMBL/GenBank/DDBJ whole genome shotgun (WGS) entry which is preliminary data.</text>
</comment>
<comment type="subunit">
    <text evidence="6">Monomer.</text>
</comment>
<dbReference type="Pfam" id="PF02875">
    <property type="entry name" value="Mur_ligase_C"/>
    <property type="match status" value="1"/>
</dbReference>
<evidence type="ECO:0000256" key="23">
    <source>
        <dbReference type="PIRNR" id="PIRNR001563"/>
    </source>
</evidence>
<evidence type="ECO:0000256" key="14">
    <source>
        <dbReference type="ARBA" id="ARBA00022842"/>
    </source>
</evidence>
<dbReference type="InterPro" id="IPR001645">
    <property type="entry name" value="Folylpolyglutamate_synth"/>
</dbReference>
<evidence type="ECO:0000256" key="10">
    <source>
        <dbReference type="ARBA" id="ARBA00022598"/>
    </source>
</evidence>
<organism evidence="25 26">
    <name type="scientific">Alkalilimnicola ehrlichii</name>
    <dbReference type="NCBI Taxonomy" id="351052"/>
    <lineage>
        <taxon>Bacteria</taxon>
        <taxon>Pseudomonadati</taxon>
        <taxon>Pseudomonadota</taxon>
        <taxon>Gammaproteobacteria</taxon>
        <taxon>Chromatiales</taxon>
        <taxon>Ectothiorhodospiraceae</taxon>
        <taxon>Alkalilimnicola</taxon>
    </lineage>
</organism>
<evidence type="ECO:0000256" key="11">
    <source>
        <dbReference type="ARBA" id="ARBA00022723"/>
    </source>
</evidence>
<evidence type="ECO:0000256" key="3">
    <source>
        <dbReference type="ARBA" id="ARBA00004799"/>
    </source>
</evidence>
<comment type="catalytic activity">
    <reaction evidence="20">
        <text>10-formyltetrahydrofolyl-(gamma-L-Glu)(n) + L-glutamate + ATP = 10-formyltetrahydrofolyl-(gamma-L-Glu)(n+1) + ADP + phosphate + H(+)</text>
        <dbReference type="Rhea" id="RHEA:51904"/>
        <dbReference type="Rhea" id="RHEA-COMP:13088"/>
        <dbReference type="Rhea" id="RHEA-COMP:14300"/>
        <dbReference type="ChEBI" id="CHEBI:15378"/>
        <dbReference type="ChEBI" id="CHEBI:29985"/>
        <dbReference type="ChEBI" id="CHEBI:30616"/>
        <dbReference type="ChEBI" id="CHEBI:43474"/>
        <dbReference type="ChEBI" id="CHEBI:134413"/>
        <dbReference type="ChEBI" id="CHEBI:456216"/>
        <dbReference type="EC" id="6.3.2.17"/>
    </reaction>
</comment>
<dbReference type="GO" id="GO:0046656">
    <property type="term" value="P:folic acid biosynthetic process"/>
    <property type="evidence" value="ECO:0007669"/>
    <property type="project" value="UniProtKB-KW"/>
</dbReference>
<evidence type="ECO:0000313" key="25">
    <source>
        <dbReference type="EMBL" id="RFA38839.1"/>
    </source>
</evidence>
<dbReference type="GO" id="GO:0046872">
    <property type="term" value="F:metal ion binding"/>
    <property type="evidence" value="ECO:0007669"/>
    <property type="project" value="UniProtKB-KW"/>
</dbReference>
<keyword evidence="12 23" id="KW-0547">Nucleotide-binding</keyword>
<dbReference type="OrthoDB" id="9809356at2"/>
<evidence type="ECO:0000256" key="17">
    <source>
        <dbReference type="ARBA" id="ARBA00030592"/>
    </source>
</evidence>
<dbReference type="EC" id="6.3.2.12" evidence="7"/>
<protein>
    <recommendedName>
        <fullName evidence="9">Dihydrofolate synthase/folylpolyglutamate synthase</fullName>
        <ecNumber evidence="7">6.3.2.12</ecNumber>
        <ecNumber evidence="8">6.3.2.17</ecNumber>
    </recommendedName>
    <alternativeName>
        <fullName evidence="18">Folylpoly-gamma-glutamate synthetase-dihydrofolate synthetase</fullName>
    </alternativeName>
    <alternativeName>
        <fullName evidence="16">Folylpolyglutamate synthetase</fullName>
    </alternativeName>
    <alternativeName>
        <fullName evidence="17">Tetrahydrofolylpolyglutamate synthase</fullName>
    </alternativeName>
</protein>
<comment type="similarity">
    <text evidence="5 23">Belongs to the folylpolyglutamate synthase family.</text>
</comment>
<dbReference type="GO" id="GO:0008841">
    <property type="term" value="F:dihydrofolate synthase activity"/>
    <property type="evidence" value="ECO:0007669"/>
    <property type="project" value="UniProtKB-EC"/>
</dbReference>
<dbReference type="NCBIfam" id="NF008101">
    <property type="entry name" value="PRK10846.1"/>
    <property type="match status" value="1"/>
</dbReference>
<comment type="pathway">
    <text evidence="3">Cofactor biosynthesis; tetrahydrofolate biosynthesis; 7,8-dihydrofolate from 2-amino-4-hydroxy-6-hydroxymethyl-7,8-dihydropteridine diphosphate and 4-aminobenzoate: step 2/2.</text>
</comment>
<dbReference type="InterPro" id="IPR036615">
    <property type="entry name" value="Mur_ligase_C_dom_sf"/>
</dbReference>
<sequence length="422" mass="46442">MRFSQLNDWLEWQQSLHSRAIDLGLDRVRAVAAELDLLAPSCPVITVAGTNGKGSSVAFLEAILTAAGYRVGCYTSPHLFRYNERIRVAGQAVEDECIVQAFDRIDRARGETTLSYFEFGTLAAFDVFTQCACDVWILEVGLGGRLDAVNIVDADGVIISSIGLDHTDWLGPDRDSIGLEKVGVARRGRPVVFGRPDIPQSIVAYTAANGIPLYRVEQDYRYRQVEAGYWAYQGHLWHWDALPPPALSGNHQYGNAAAVLAVLERLQSLLPLRQEDAVSGIRQASLLGRCQRVPGKVEWVYDVAHNRESVAELAAFLRSHPVAGRTLAVFAQMQRKELPAVIAPLEGLVDTWLPLSLADPDARPADEVASYLRQRFGSSCVSAARQSGELLSVIENVAERGDRVVVFGSFRTVEELLQVRSD</sequence>
<evidence type="ECO:0000256" key="4">
    <source>
        <dbReference type="ARBA" id="ARBA00005150"/>
    </source>
</evidence>
<accession>A0A3E0X1Z2</accession>
<dbReference type="Gene3D" id="3.90.190.20">
    <property type="entry name" value="Mur ligase, C-terminal domain"/>
    <property type="match status" value="1"/>
</dbReference>
<evidence type="ECO:0000256" key="19">
    <source>
        <dbReference type="ARBA" id="ARBA00047493"/>
    </source>
</evidence>
<keyword evidence="15" id="KW-0289">Folate biosynthesis</keyword>
<proteinExistence type="inferred from homology"/>
<dbReference type="InterPro" id="IPR004101">
    <property type="entry name" value="Mur_ligase_C"/>
</dbReference>
<evidence type="ECO:0000256" key="7">
    <source>
        <dbReference type="ARBA" id="ARBA00013023"/>
    </source>
</evidence>
<dbReference type="SUPFAM" id="SSF53623">
    <property type="entry name" value="MurD-like peptide ligases, catalytic domain"/>
    <property type="match status" value="1"/>
</dbReference>
<evidence type="ECO:0000313" key="26">
    <source>
        <dbReference type="Proteomes" id="UP000256763"/>
    </source>
</evidence>
<dbReference type="GO" id="GO:0005737">
    <property type="term" value="C:cytoplasm"/>
    <property type="evidence" value="ECO:0007669"/>
    <property type="project" value="TreeGrafter"/>
</dbReference>
<dbReference type="SUPFAM" id="SSF53244">
    <property type="entry name" value="MurD-like peptide ligases, peptide-binding domain"/>
    <property type="match status" value="1"/>
</dbReference>
<keyword evidence="10 23" id="KW-0436">Ligase</keyword>
<keyword evidence="14" id="KW-0460">Magnesium</keyword>
<gene>
    <name evidence="25" type="ORF">CAL65_02745</name>
</gene>
<dbReference type="FunFam" id="3.40.1190.10:FF:000004">
    <property type="entry name" value="Dihydrofolate synthase/folylpolyglutamate synthase"/>
    <property type="match status" value="1"/>
</dbReference>
<comment type="catalytic activity">
    <reaction evidence="22">
        <text>7,8-dihydropteroate + L-glutamate + ATP = 7,8-dihydrofolate + ADP + phosphate + H(+)</text>
        <dbReference type="Rhea" id="RHEA:23584"/>
        <dbReference type="ChEBI" id="CHEBI:15378"/>
        <dbReference type="ChEBI" id="CHEBI:17839"/>
        <dbReference type="ChEBI" id="CHEBI:29985"/>
        <dbReference type="ChEBI" id="CHEBI:30616"/>
        <dbReference type="ChEBI" id="CHEBI:43474"/>
        <dbReference type="ChEBI" id="CHEBI:57451"/>
        <dbReference type="ChEBI" id="CHEBI:456216"/>
        <dbReference type="EC" id="6.3.2.12"/>
    </reaction>
</comment>
<dbReference type="Gene3D" id="3.40.1190.10">
    <property type="entry name" value="Mur-like, catalytic domain"/>
    <property type="match status" value="1"/>
</dbReference>
<dbReference type="NCBIfam" id="TIGR01499">
    <property type="entry name" value="folC"/>
    <property type="match status" value="1"/>
</dbReference>
<reference evidence="26" key="1">
    <citation type="submission" date="2017-05" db="EMBL/GenBank/DDBJ databases">
        <authorList>
            <person name="Sharma S."/>
            <person name="Sidhu C."/>
            <person name="Pinnaka A.K."/>
        </authorList>
    </citation>
    <scope>NUCLEOTIDE SEQUENCE [LARGE SCALE GENOMIC DNA]</scope>
    <source>
        <strain evidence="26">AK93</strain>
    </source>
</reference>
<dbReference type="GO" id="GO:0005524">
    <property type="term" value="F:ATP binding"/>
    <property type="evidence" value="ECO:0007669"/>
    <property type="project" value="UniProtKB-KW"/>
</dbReference>
<evidence type="ECO:0000256" key="15">
    <source>
        <dbReference type="ARBA" id="ARBA00022909"/>
    </source>
</evidence>